<sequence length="172" mass="18264">MGSIDIESCTASTKGPTSHTDGPSLDSNSLMPNEADQLSAVTHFSPQKEIKASAGVPARLSGGLVNLHGGRGGLTSRGRGRSQQCRQSPRLCSQTTSGLRPTASGSSGQTVKRLPSNLYSPAMSCGDELDWNLSCFAWDKMCRHHCNHGRAKASKTSQPQSLSPILRITFSH</sequence>
<evidence type="ECO:0000313" key="3">
    <source>
        <dbReference type="Proteomes" id="UP001283361"/>
    </source>
</evidence>
<feature type="region of interest" description="Disordered" evidence="1">
    <location>
        <begin position="1"/>
        <end position="31"/>
    </location>
</feature>
<dbReference type="EMBL" id="JAWDGP010004530">
    <property type="protein sequence ID" value="KAK3763581.1"/>
    <property type="molecule type" value="Genomic_DNA"/>
</dbReference>
<evidence type="ECO:0000256" key="1">
    <source>
        <dbReference type="SAM" id="MobiDB-lite"/>
    </source>
</evidence>
<feature type="compositionally biased region" description="Polar residues" evidence="1">
    <location>
        <begin position="91"/>
        <end position="110"/>
    </location>
</feature>
<gene>
    <name evidence="2" type="ORF">RRG08_057004</name>
</gene>
<protein>
    <submittedName>
        <fullName evidence="2">Uncharacterized protein</fullName>
    </submittedName>
</protein>
<feature type="compositionally biased region" description="Low complexity" evidence="1">
    <location>
        <begin position="76"/>
        <end position="90"/>
    </location>
</feature>
<keyword evidence="3" id="KW-1185">Reference proteome</keyword>
<proteinExistence type="predicted"/>
<comment type="caution">
    <text evidence="2">The sequence shown here is derived from an EMBL/GenBank/DDBJ whole genome shotgun (WGS) entry which is preliminary data.</text>
</comment>
<feature type="region of interest" description="Disordered" evidence="1">
    <location>
        <begin position="67"/>
        <end position="110"/>
    </location>
</feature>
<dbReference type="Proteomes" id="UP001283361">
    <property type="component" value="Unassembled WGS sequence"/>
</dbReference>
<dbReference type="AlphaFoldDB" id="A0AAE0Z796"/>
<organism evidence="2 3">
    <name type="scientific">Elysia crispata</name>
    <name type="common">lettuce slug</name>
    <dbReference type="NCBI Taxonomy" id="231223"/>
    <lineage>
        <taxon>Eukaryota</taxon>
        <taxon>Metazoa</taxon>
        <taxon>Spiralia</taxon>
        <taxon>Lophotrochozoa</taxon>
        <taxon>Mollusca</taxon>
        <taxon>Gastropoda</taxon>
        <taxon>Heterobranchia</taxon>
        <taxon>Euthyneura</taxon>
        <taxon>Panpulmonata</taxon>
        <taxon>Sacoglossa</taxon>
        <taxon>Placobranchoidea</taxon>
        <taxon>Plakobranchidae</taxon>
        <taxon>Elysia</taxon>
    </lineage>
</organism>
<reference evidence="2" key="1">
    <citation type="journal article" date="2023" name="G3 (Bethesda)">
        <title>A reference genome for the long-term kleptoplast-retaining sea slug Elysia crispata morphotype clarki.</title>
        <authorList>
            <person name="Eastman K.E."/>
            <person name="Pendleton A.L."/>
            <person name="Shaikh M.A."/>
            <person name="Suttiyut T."/>
            <person name="Ogas R."/>
            <person name="Tomko P."/>
            <person name="Gavelis G."/>
            <person name="Widhalm J.R."/>
            <person name="Wisecaver J.H."/>
        </authorList>
    </citation>
    <scope>NUCLEOTIDE SEQUENCE</scope>
    <source>
        <strain evidence="2">ECLA1</strain>
    </source>
</reference>
<accession>A0AAE0Z796</accession>
<name>A0AAE0Z796_9GAST</name>
<evidence type="ECO:0000313" key="2">
    <source>
        <dbReference type="EMBL" id="KAK3763581.1"/>
    </source>
</evidence>
<feature type="compositionally biased region" description="Polar residues" evidence="1">
    <location>
        <begin position="9"/>
        <end position="31"/>
    </location>
</feature>